<dbReference type="GO" id="GO:0016829">
    <property type="term" value="F:lyase activity"/>
    <property type="evidence" value="ECO:0007669"/>
    <property type="project" value="UniProtKB-KW"/>
</dbReference>
<dbReference type="PANTHER" id="PTHR43048">
    <property type="entry name" value="METHYLMALONYL-COA EPIMERASE"/>
    <property type="match status" value="1"/>
</dbReference>
<organism evidence="3 4">
    <name type="scientific">Pseudochelatococcus contaminans</name>
    <dbReference type="NCBI Taxonomy" id="1538103"/>
    <lineage>
        <taxon>Bacteria</taxon>
        <taxon>Pseudomonadati</taxon>
        <taxon>Pseudomonadota</taxon>
        <taxon>Alphaproteobacteria</taxon>
        <taxon>Hyphomicrobiales</taxon>
        <taxon>Chelatococcaceae</taxon>
        <taxon>Pseudochelatococcus</taxon>
    </lineage>
</organism>
<comment type="caution">
    <text evidence="3">The sequence shown here is derived from an EMBL/GenBank/DDBJ whole genome shotgun (WGS) entry which is preliminary data.</text>
</comment>
<reference evidence="3 4" key="1">
    <citation type="submission" date="2020-08" db="EMBL/GenBank/DDBJ databases">
        <title>Genomic Encyclopedia of Type Strains, Phase IV (KMG-IV): sequencing the most valuable type-strain genomes for metagenomic binning, comparative biology and taxonomic classification.</title>
        <authorList>
            <person name="Goeker M."/>
        </authorList>
    </citation>
    <scope>NUCLEOTIDE SEQUENCE [LARGE SCALE GENOMIC DNA]</scope>
    <source>
        <strain evidence="3 4">DSM 28760</strain>
    </source>
</reference>
<dbReference type="InterPro" id="IPR037523">
    <property type="entry name" value="VOC_core"/>
</dbReference>
<dbReference type="PANTHER" id="PTHR43048:SF3">
    <property type="entry name" value="METHYLMALONYL-COA EPIMERASE, MITOCHONDRIAL"/>
    <property type="match status" value="1"/>
</dbReference>
<dbReference type="InterPro" id="IPR051785">
    <property type="entry name" value="MMCE/EMCE_epimerase"/>
</dbReference>
<dbReference type="Pfam" id="PF13669">
    <property type="entry name" value="Glyoxalase_4"/>
    <property type="match status" value="1"/>
</dbReference>
<keyword evidence="3" id="KW-0456">Lyase</keyword>
<keyword evidence="4" id="KW-1185">Reference proteome</keyword>
<evidence type="ECO:0000313" key="4">
    <source>
        <dbReference type="Proteomes" id="UP000537592"/>
    </source>
</evidence>
<evidence type="ECO:0000313" key="3">
    <source>
        <dbReference type="EMBL" id="MBB3810492.1"/>
    </source>
</evidence>
<evidence type="ECO:0000256" key="1">
    <source>
        <dbReference type="ARBA" id="ARBA00022723"/>
    </source>
</evidence>
<dbReference type="PROSITE" id="PS51819">
    <property type="entry name" value="VOC"/>
    <property type="match status" value="1"/>
</dbReference>
<dbReference type="GO" id="GO:0051213">
    <property type="term" value="F:dioxygenase activity"/>
    <property type="evidence" value="ECO:0007669"/>
    <property type="project" value="UniProtKB-KW"/>
</dbReference>
<gene>
    <name evidence="3" type="ORF">FHS81_002593</name>
</gene>
<name>A0A7W5Z5I2_9HYPH</name>
<keyword evidence="3" id="KW-0223">Dioxygenase</keyword>
<proteinExistence type="predicted"/>
<dbReference type="GO" id="GO:0046491">
    <property type="term" value="P:L-methylmalonyl-CoA metabolic process"/>
    <property type="evidence" value="ECO:0007669"/>
    <property type="project" value="TreeGrafter"/>
</dbReference>
<protein>
    <submittedName>
        <fullName evidence="3">Catechol 2,3-dioxygenase-like lactoylglutathione lyase family enzyme</fullName>
    </submittedName>
</protein>
<dbReference type="AlphaFoldDB" id="A0A7W5Z5I2"/>
<feature type="domain" description="VOC" evidence="2">
    <location>
        <begin position="58"/>
        <end position="199"/>
    </location>
</feature>
<keyword evidence="1" id="KW-0479">Metal-binding</keyword>
<keyword evidence="3" id="KW-0560">Oxidoreductase</keyword>
<dbReference type="GO" id="GO:0046872">
    <property type="term" value="F:metal ion binding"/>
    <property type="evidence" value="ECO:0007669"/>
    <property type="project" value="UniProtKB-KW"/>
</dbReference>
<dbReference type="SUPFAM" id="SSF54593">
    <property type="entry name" value="Glyoxalase/Bleomycin resistance protein/Dihydroxybiphenyl dioxygenase"/>
    <property type="match status" value="1"/>
</dbReference>
<evidence type="ECO:0000259" key="2">
    <source>
        <dbReference type="PROSITE" id="PS51819"/>
    </source>
</evidence>
<dbReference type="InterPro" id="IPR029068">
    <property type="entry name" value="Glyas_Bleomycin-R_OHBP_Dase"/>
</dbReference>
<dbReference type="EMBL" id="JACICC010000006">
    <property type="protein sequence ID" value="MBB3810492.1"/>
    <property type="molecule type" value="Genomic_DNA"/>
</dbReference>
<dbReference type="Proteomes" id="UP000537592">
    <property type="component" value="Unassembled WGS sequence"/>
</dbReference>
<dbReference type="GO" id="GO:0004493">
    <property type="term" value="F:methylmalonyl-CoA epimerase activity"/>
    <property type="evidence" value="ECO:0007669"/>
    <property type="project" value="TreeGrafter"/>
</dbReference>
<dbReference type="Gene3D" id="3.10.180.10">
    <property type="entry name" value="2,3-Dihydroxybiphenyl 1,2-Dioxygenase, domain 1"/>
    <property type="match status" value="1"/>
</dbReference>
<sequence>MMLTAMPHSLRPASVLLAWRLAIIVSMAIFCVAIPARAQDGDGASLAGQIPASAFFPTVDHVGFIVADADAEAEKLRAAFGAKIVNTVTLDFPVARYDDRDLAYSAYFVFVDLGNVKVEFIQPEADKPSPYLDFLNKNGNAVHHLAFLVEDVDAKLRELQAANPDINVVVRAKAGEGEGGQMVYVGGVIPGILVELAAPL</sequence>
<accession>A0A7W5Z5I2</accession>